<sequence length="93" mass="10186">VRWSRRNGTSEEAIISNMACVGLTMDENGSLCVVGNGRAEVSWYQRGESQGAVVAGGNGSGCRLDQLSDSQQVFVDRDHSVYVFEYGNHRVMK</sequence>
<feature type="non-terminal residue" evidence="1">
    <location>
        <position position="1"/>
    </location>
</feature>
<dbReference type="InterPro" id="IPR011042">
    <property type="entry name" value="6-blade_b-propeller_TolB-like"/>
</dbReference>
<dbReference type="AlphaFoldDB" id="A0A822D505"/>
<organism evidence="1 2">
    <name type="scientific">Rotaria socialis</name>
    <dbReference type="NCBI Taxonomy" id="392032"/>
    <lineage>
        <taxon>Eukaryota</taxon>
        <taxon>Metazoa</taxon>
        <taxon>Spiralia</taxon>
        <taxon>Gnathifera</taxon>
        <taxon>Rotifera</taxon>
        <taxon>Eurotatoria</taxon>
        <taxon>Bdelloidea</taxon>
        <taxon>Philodinida</taxon>
        <taxon>Philodinidae</taxon>
        <taxon>Rotaria</taxon>
    </lineage>
</organism>
<accession>A0A822D505</accession>
<evidence type="ECO:0000313" key="1">
    <source>
        <dbReference type="EMBL" id="CAF5062748.1"/>
    </source>
</evidence>
<dbReference type="Proteomes" id="UP000663848">
    <property type="component" value="Unassembled WGS sequence"/>
</dbReference>
<evidence type="ECO:0000313" key="2">
    <source>
        <dbReference type="Proteomes" id="UP000663848"/>
    </source>
</evidence>
<gene>
    <name evidence="1" type="ORF">QYT958_LOCUS42768</name>
</gene>
<proteinExistence type="predicted"/>
<dbReference type="Gene3D" id="2.120.10.30">
    <property type="entry name" value="TolB, C-terminal domain"/>
    <property type="match status" value="1"/>
</dbReference>
<dbReference type="EMBL" id="CAJOBR010056470">
    <property type="protein sequence ID" value="CAF5062748.1"/>
    <property type="molecule type" value="Genomic_DNA"/>
</dbReference>
<comment type="caution">
    <text evidence="1">The sequence shown here is derived from an EMBL/GenBank/DDBJ whole genome shotgun (WGS) entry which is preliminary data.</text>
</comment>
<reference evidence="1" key="1">
    <citation type="submission" date="2021-02" db="EMBL/GenBank/DDBJ databases">
        <authorList>
            <person name="Nowell W R."/>
        </authorList>
    </citation>
    <scope>NUCLEOTIDE SEQUENCE</scope>
</reference>
<name>A0A822D505_9BILA</name>
<protein>
    <submittedName>
        <fullName evidence="1">Uncharacterized protein</fullName>
    </submittedName>
</protein>